<name>A0A0A9AEA0_ARUDO</name>
<evidence type="ECO:0000313" key="1">
    <source>
        <dbReference type="EMBL" id="JAD49969.1"/>
    </source>
</evidence>
<organism evidence="1">
    <name type="scientific">Arundo donax</name>
    <name type="common">Giant reed</name>
    <name type="synonym">Donax arundinaceus</name>
    <dbReference type="NCBI Taxonomy" id="35708"/>
    <lineage>
        <taxon>Eukaryota</taxon>
        <taxon>Viridiplantae</taxon>
        <taxon>Streptophyta</taxon>
        <taxon>Embryophyta</taxon>
        <taxon>Tracheophyta</taxon>
        <taxon>Spermatophyta</taxon>
        <taxon>Magnoliopsida</taxon>
        <taxon>Liliopsida</taxon>
        <taxon>Poales</taxon>
        <taxon>Poaceae</taxon>
        <taxon>PACMAD clade</taxon>
        <taxon>Arundinoideae</taxon>
        <taxon>Arundineae</taxon>
        <taxon>Arundo</taxon>
    </lineage>
</organism>
<accession>A0A0A9AEA0</accession>
<proteinExistence type="predicted"/>
<reference evidence="1" key="1">
    <citation type="submission" date="2014-09" db="EMBL/GenBank/DDBJ databases">
        <authorList>
            <person name="Magalhaes I.L.F."/>
            <person name="Oliveira U."/>
            <person name="Santos F.R."/>
            <person name="Vidigal T.H.D.A."/>
            <person name="Brescovit A.D."/>
            <person name="Santos A.J."/>
        </authorList>
    </citation>
    <scope>NUCLEOTIDE SEQUENCE</scope>
    <source>
        <tissue evidence="1">Shoot tissue taken approximately 20 cm above the soil surface</tissue>
    </source>
</reference>
<dbReference type="EMBL" id="GBRH01247926">
    <property type="protein sequence ID" value="JAD49969.1"/>
    <property type="molecule type" value="Transcribed_RNA"/>
</dbReference>
<reference evidence="1" key="2">
    <citation type="journal article" date="2015" name="Data Brief">
        <title>Shoot transcriptome of the giant reed, Arundo donax.</title>
        <authorList>
            <person name="Barrero R.A."/>
            <person name="Guerrero F.D."/>
            <person name="Moolhuijzen P."/>
            <person name="Goolsby J.A."/>
            <person name="Tidwell J."/>
            <person name="Bellgard S.E."/>
            <person name="Bellgard M.I."/>
        </authorList>
    </citation>
    <scope>NUCLEOTIDE SEQUENCE</scope>
    <source>
        <tissue evidence="1">Shoot tissue taken approximately 20 cm above the soil surface</tissue>
    </source>
</reference>
<sequence>MEHLILKKTFQTLASLLCTGIKFHQPSQENMQYY</sequence>
<dbReference type="AlphaFoldDB" id="A0A0A9AEA0"/>
<protein>
    <submittedName>
        <fullName evidence="1">Uncharacterized protein</fullName>
    </submittedName>
</protein>